<sequence length="287" mass="28108">MYYGVSLEMTNGLGNVFSQGLVDTGWAAYPPPGYPPTYLGSSLPACPTTHPHHGHPHLATNLPPAAQRDLGIAEAAAAAAAAAASSSHLNFLSDHLGGGDATGLSIPKELLGGPHSGIPSSVSVATTLSMLGGGAVFGGNAGSATSLLGGCHTVHGGDVGSGNDAGIAHGASVAGGGSSVLGGGAGVLGVGPNFAGGGPGVYLTPPMLPAASLLYSSLCSVLPHTPTTATPPTNTPPTREDVTRPSNSAISQGLSQPLPHPTAGLISSSSNPPNNLPRPPDPVWRPY</sequence>
<proteinExistence type="predicted"/>
<protein>
    <submittedName>
        <fullName evidence="2">Uncharacterized protein</fullName>
    </submittedName>
</protein>
<keyword evidence="3" id="KW-1185">Reference proteome</keyword>
<evidence type="ECO:0000313" key="2">
    <source>
        <dbReference type="EMBL" id="KAK7084673.1"/>
    </source>
</evidence>
<gene>
    <name evidence="2" type="ORF">SK128_015357</name>
</gene>
<reference evidence="2 3" key="1">
    <citation type="submission" date="2023-11" db="EMBL/GenBank/DDBJ databases">
        <title>Halocaridina rubra genome assembly.</title>
        <authorList>
            <person name="Smith C."/>
        </authorList>
    </citation>
    <scope>NUCLEOTIDE SEQUENCE [LARGE SCALE GENOMIC DNA]</scope>
    <source>
        <strain evidence="2">EP-1</strain>
        <tissue evidence="2">Whole</tissue>
    </source>
</reference>
<comment type="caution">
    <text evidence="2">The sequence shown here is derived from an EMBL/GenBank/DDBJ whole genome shotgun (WGS) entry which is preliminary data.</text>
</comment>
<feature type="region of interest" description="Disordered" evidence="1">
    <location>
        <begin position="226"/>
        <end position="287"/>
    </location>
</feature>
<feature type="compositionally biased region" description="Polar residues" evidence="1">
    <location>
        <begin position="244"/>
        <end position="255"/>
    </location>
</feature>
<dbReference type="AlphaFoldDB" id="A0AAN8XS35"/>
<evidence type="ECO:0000256" key="1">
    <source>
        <dbReference type="SAM" id="MobiDB-lite"/>
    </source>
</evidence>
<name>A0AAN8XS35_HALRR</name>
<dbReference type="EMBL" id="JAXCGZ010002009">
    <property type="protein sequence ID" value="KAK7084673.1"/>
    <property type="molecule type" value="Genomic_DNA"/>
</dbReference>
<dbReference type="Proteomes" id="UP001381693">
    <property type="component" value="Unassembled WGS sequence"/>
</dbReference>
<feature type="compositionally biased region" description="Pro residues" evidence="1">
    <location>
        <begin position="274"/>
        <end position="287"/>
    </location>
</feature>
<accession>A0AAN8XS35</accession>
<evidence type="ECO:0000313" key="3">
    <source>
        <dbReference type="Proteomes" id="UP001381693"/>
    </source>
</evidence>
<organism evidence="2 3">
    <name type="scientific">Halocaridina rubra</name>
    <name type="common">Hawaiian red shrimp</name>
    <dbReference type="NCBI Taxonomy" id="373956"/>
    <lineage>
        <taxon>Eukaryota</taxon>
        <taxon>Metazoa</taxon>
        <taxon>Ecdysozoa</taxon>
        <taxon>Arthropoda</taxon>
        <taxon>Crustacea</taxon>
        <taxon>Multicrustacea</taxon>
        <taxon>Malacostraca</taxon>
        <taxon>Eumalacostraca</taxon>
        <taxon>Eucarida</taxon>
        <taxon>Decapoda</taxon>
        <taxon>Pleocyemata</taxon>
        <taxon>Caridea</taxon>
        <taxon>Atyoidea</taxon>
        <taxon>Atyidae</taxon>
        <taxon>Halocaridina</taxon>
    </lineage>
</organism>